<dbReference type="PANTHER" id="PTHR34406:SF1">
    <property type="entry name" value="PROTEIN YCEI"/>
    <property type="match status" value="1"/>
</dbReference>
<accession>A0ABU6K7H0</accession>
<dbReference type="SMART" id="SM00867">
    <property type="entry name" value="YceI"/>
    <property type="match status" value="1"/>
</dbReference>
<dbReference type="Proteomes" id="UP001331561">
    <property type="component" value="Unassembled WGS sequence"/>
</dbReference>
<feature type="domain" description="Lipid/polyisoprenoid-binding YceI-like" evidence="1">
    <location>
        <begin position="28"/>
        <end position="189"/>
    </location>
</feature>
<dbReference type="InterPro" id="IPR036761">
    <property type="entry name" value="TTHA0802/YceI-like_sf"/>
</dbReference>
<evidence type="ECO:0000259" key="1">
    <source>
        <dbReference type="SMART" id="SM00867"/>
    </source>
</evidence>
<evidence type="ECO:0000313" key="2">
    <source>
        <dbReference type="EMBL" id="MEC5387813.1"/>
    </source>
</evidence>
<evidence type="ECO:0000313" key="3">
    <source>
        <dbReference type="Proteomes" id="UP001331561"/>
    </source>
</evidence>
<gene>
    <name evidence="2" type="ORF">VVD49_18925</name>
</gene>
<dbReference type="Gene3D" id="2.40.128.110">
    <property type="entry name" value="Lipid/polyisoprenoid-binding, YceI-like"/>
    <property type="match status" value="1"/>
</dbReference>
<reference evidence="2 3" key="1">
    <citation type="submission" date="2024-01" db="EMBL/GenBank/DDBJ databases">
        <title>Uliginosibacterium soil sp. nov.</title>
        <authorList>
            <person name="Lv Y."/>
        </authorList>
    </citation>
    <scope>NUCLEOTIDE SEQUENCE [LARGE SCALE GENOMIC DNA]</scope>
    <source>
        <strain evidence="2 3">H3</strain>
    </source>
</reference>
<comment type="caution">
    <text evidence="2">The sequence shown here is derived from an EMBL/GenBank/DDBJ whole genome shotgun (WGS) entry which is preliminary data.</text>
</comment>
<keyword evidence="3" id="KW-1185">Reference proteome</keyword>
<proteinExistence type="predicted"/>
<dbReference type="InterPro" id="IPR007372">
    <property type="entry name" value="Lipid/polyisoprenoid-bd_YceI"/>
</dbReference>
<dbReference type="Pfam" id="PF04264">
    <property type="entry name" value="YceI"/>
    <property type="match status" value="1"/>
</dbReference>
<sequence>MKSKQIIAAVFVSYAALSAGIRPAAAVEYTRVIADKSAIKFIYKQMNVPMEGSFGRYASQLRFDPAKPAAATASFQIDLASIDTGATDADEEVRGKLWFNTKTYPQASFVSTSVAPLGGNRFEVRGKLTMKGKTQDIAAPISFTQDGANGLFEGSFTIKRADFAIGEGAWADFATVANEIQIKVRLLAGAGGK</sequence>
<dbReference type="RefSeq" id="WP_327600787.1">
    <property type="nucleotide sequence ID" value="NZ_JAYXHS010000004.1"/>
</dbReference>
<dbReference type="EMBL" id="JAYXHS010000004">
    <property type="protein sequence ID" value="MEC5387813.1"/>
    <property type="molecule type" value="Genomic_DNA"/>
</dbReference>
<organism evidence="2 3">
    <name type="scientific">Uliginosibacterium silvisoli</name>
    <dbReference type="NCBI Taxonomy" id="3114758"/>
    <lineage>
        <taxon>Bacteria</taxon>
        <taxon>Pseudomonadati</taxon>
        <taxon>Pseudomonadota</taxon>
        <taxon>Betaproteobacteria</taxon>
        <taxon>Rhodocyclales</taxon>
        <taxon>Zoogloeaceae</taxon>
        <taxon>Uliginosibacterium</taxon>
    </lineage>
</organism>
<name>A0ABU6K7H0_9RHOO</name>
<protein>
    <submittedName>
        <fullName evidence="2">YceI family protein</fullName>
    </submittedName>
</protein>
<dbReference type="SUPFAM" id="SSF101874">
    <property type="entry name" value="YceI-like"/>
    <property type="match status" value="1"/>
</dbReference>
<dbReference type="PANTHER" id="PTHR34406">
    <property type="entry name" value="PROTEIN YCEI"/>
    <property type="match status" value="1"/>
</dbReference>